<reference evidence="3 4" key="1">
    <citation type="submission" date="2024-04" db="EMBL/GenBank/DDBJ databases">
        <title>Polymorphospora sp. isolated from Baiyangdian Lake in Xiong'an New Area.</title>
        <authorList>
            <person name="Zhang X."/>
            <person name="Liu J."/>
        </authorList>
    </citation>
    <scope>NUCLEOTIDE SEQUENCE [LARGE SCALE GENOMIC DNA]</scope>
    <source>
        <strain evidence="3 4">2-325</strain>
    </source>
</reference>
<keyword evidence="4" id="KW-1185">Reference proteome</keyword>
<feature type="domain" description="Amidohydrolase-related" evidence="2">
    <location>
        <begin position="70"/>
        <end position="269"/>
    </location>
</feature>
<name>A0ABV5CZK6_9ACTN</name>
<dbReference type="InterPro" id="IPR032466">
    <property type="entry name" value="Metal_Hydrolase"/>
</dbReference>
<dbReference type="Gene3D" id="3.20.20.140">
    <property type="entry name" value="Metal-dependent hydrolases"/>
    <property type="match status" value="1"/>
</dbReference>
<dbReference type="EMBL" id="JBCGDC010000144">
    <property type="protein sequence ID" value="MFB6397438.1"/>
    <property type="molecule type" value="Genomic_DNA"/>
</dbReference>
<protein>
    <submittedName>
        <fullName evidence="3">Amidohydrolase family protein</fullName>
    </submittedName>
</protein>
<evidence type="ECO:0000313" key="3">
    <source>
        <dbReference type="EMBL" id="MFB6397438.1"/>
    </source>
</evidence>
<gene>
    <name evidence="3" type="ORF">AAFH96_30755</name>
</gene>
<dbReference type="PANTHER" id="PTHR21240">
    <property type="entry name" value="2-AMINO-3-CARBOXYLMUCONATE-6-SEMIALDEHYDE DECARBOXYLASE"/>
    <property type="match status" value="1"/>
</dbReference>
<evidence type="ECO:0000256" key="1">
    <source>
        <dbReference type="ARBA" id="ARBA00023239"/>
    </source>
</evidence>
<evidence type="ECO:0000313" key="4">
    <source>
        <dbReference type="Proteomes" id="UP001582793"/>
    </source>
</evidence>
<dbReference type="InterPro" id="IPR006680">
    <property type="entry name" value="Amidohydro-rel"/>
</dbReference>
<evidence type="ECO:0000259" key="2">
    <source>
        <dbReference type="Pfam" id="PF04909"/>
    </source>
</evidence>
<organism evidence="3 4">
    <name type="scientific">Polymorphospora lycopeni</name>
    <dbReference type="NCBI Taxonomy" id="3140240"/>
    <lineage>
        <taxon>Bacteria</taxon>
        <taxon>Bacillati</taxon>
        <taxon>Actinomycetota</taxon>
        <taxon>Actinomycetes</taxon>
        <taxon>Micromonosporales</taxon>
        <taxon>Micromonosporaceae</taxon>
        <taxon>Polymorphospora</taxon>
    </lineage>
</organism>
<dbReference type="RefSeq" id="WP_375736531.1">
    <property type="nucleotide sequence ID" value="NZ_JBCGDC010000144.1"/>
</dbReference>
<proteinExistence type="predicted"/>
<dbReference type="SUPFAM" id="SSF51556">
    <property type="entry name" value="Metallo-dependent hydrolases"/>
    <property type="match status" value="1"/>
</dbReference>
<keyword evidence="1" id="KW-0456">Lyase</keyword>
<dbReference type="Proteomes" id="UP001582793">
    <property type="component" value="Unassembled WGS sequence"/>
</dbReference>
<comment type="caution">
    <text evidence="3">The sequence shown here is derived from an EMBL/GenBank/DDBJ whole genome shotgun (WGS) entry which is preliminary data.</text>
</comment>
<sequence>MTSQTRYEGDEKVANFYKIDVHVHLGISSVLSVAGSTDEIIRKMRLNGIDQSVISPIPGYEDPNGVADSRAQNDGIAAALREHPDHLVRGLGVVEPRHGAAALDEVDRVMTDLGLSGLMFHNDFNGLPLDHPSMFAIVERLARYPDAVAQVHTAQHSVLEAPFQLGRLADAFPTVTFLNAHPFMDTTHEAASLDLGERHPNIVFDTAVSHTQLYPIEHAVERLGADRVLWASSNPYYETTLDIPLVANAAISEDDKRKLFAENARRIFKIEEA</sequence>
<dbReference type="PANTHER" id="PTHR21240:SF28">
    <property type="entry name" value="ISO-OROTATE DECARBOXYLASE (EUROFUNG)"/>
    <property type="match status" value="1"/>
</dbReference>
<dbReference type="Pfam" id="PF04909">
    <property type="entry name" value="Amidohydro_2"/>
    <property type="match status" value="1"/>
</dbReference>
<dbReference type="InterPro" id="IPR032465">
    <property type="entry name" value="ACMSD"/>
</dbReference>
<accession>A0ABV5CZK6</accession>